<keyword evidence="16" id="KW-1185">Reference proteome</keyword>
<evidence type="ECO:0000256" key="7">
    <source>
        <dbReference type="ARBA" id="ARBA00022741"/>
    </source>
</evidence>
<dbReference type="GO" id="GO:0004673">
    <property type="term" value="F:protein histidine kinase activity"/>
    <property type="evidence" value="ECO:0007669"/>
    <property type="project" value="UniProtKB-EC"/>
</dbReference>
<comment type="subcellular location">
    <subcellularLocation>
        <location evidence="2">Cell membrane</location>
        <topology evidence="2">Multi-pass membrane protein</topology>
    </subcellularLocation>
</comment>
<dbReference type="PANTHER" id="PTHR34220">
    <property type="entry name" value="SENSOR HISTIDINE KINASE YPDA"/>
    <property type="match status" value="1"/>
</dbReference>
<dbReference type="InterPro" id="IPR003660">
    <property type="entry name" value="HAMP_dom"/>
</dbReference>
<dbReference type="SMART" id="SM00387">
    <property type="entry name" value="HATPase_c"/>
    <property type="match status" value="1"/>
</dbReference>
<dbReference type="EC" id="2.7.13.3" evidence="3"/>
<evidence type="ECO:0000256" key="1">
    <source>
        <dbReference type="ARBA" id="ARBA00000085"/>
    </source>
</evidence>
<gene>
    <name evidence="15" type="ORF">ACFFK0_08025</name>
</gene>
<dbReference type="InterPro" id="IPR036890">
    <property type="entry name" value="HATPase_C_sf"/>
</dbReference>
<comment type="caution">
    <text evidence="15">The sequence shown here is derived from an EMBL/GenBank/DDBJ whole genome shotgun (WGS) entry which is preliminary data.</text>
</comment>
<dbReference type="Proteomes" id="UP001589776">
    <property type="component" value="Unassembled WGS sequence"/>
</dbReference>
<dbReference type="InterPro" id="IPR005467">
    <property type="entry name" value="His_kinase_dom"/>
</dbReference>
<evidence type="ECO:0000313" key="16">
    <source>
        <dbReference type="Proteomes" id="UP001589776"/>
    </source>
</evidence>
<feature type="domain" description="Histidine kinase" evidence="13">
    <location>
        <begin position="478"/>
        <end position="580"/>
    </location>
</feature>
<comment type="catalytic activity">
    <reaction evidence="1">
        <text>ATP + protein L-histidine = ADP + protein N-phospho-L-histidine.</text>
        <dbReference type="EC" id="2.7.13.3"/>
    </reaction>
</comment>
<evidence type="ECO:0000256" key="10">
    <source>
        <dbReference type="ARBA" id="ARBA00023012"/>
    </source>
</evidence>
<dbReference type="PROSITE" id="PS50885">
    <property type="entry name" value="HAMP"/>
    <property type="match status" value="1"/>
</dbReference>
<sequence length="584" mass="66118">MAAGRFHRIALKDMKIKHKLMIVMMMLILCFCAVVVICLQFIFRSYDDMLYSQSARTINNSIGDIENEIRNIEKLSLTIAADARIQDQLTKAREMTNEYDRAQVLTDFKNKIFVYMLTEKHISSIRFVTDFGYDLMVGQSAQIPEESRKEEAVAQAREAKGAIVWVEPDAGHPYLLAAREIRSTGANMLEPLGTLMFQVNLESVVRQHQAFTTDGGELYLWKRNQPIYAPDSRFQPGSSIIGSSQGYQIQEIEGTSRFIAYTTSKETGWTYYSVLSYDDIFKKKNDLRFALLVVVIFLLVTVVAVAYWLARGITKPIERLTLQMKHAERGDFDKIVTGAPETDRSDEVGYLQKRFLIMIQRIDSLIEENYTRQLMLKDTEYRALQAQINPHFLYNTLTSINWMARVNGQGAISGMVEALSRLLRNAIGNQVHVISIGEEIGLLQDYMHIQQMRFESELHFVLDMDERIHSYRIPKMSLQPIVENAIIHGLENMLGDCTITVTAVTGDESIEITVADNGPGMDEAALEQLRAFTIPSKGSGIGLKNIHERLQLMFGESAGLRFHSSLGQGTQVTIKLPKVGETNV</sequence>
<feature type="transmembrane region" description="Helical" evidence="12">
    <location>
        <begin position="20"/>
        <end position="43"/>
    </location>
</feature>
<dbReference type="RefSeq" id="WP_377469566.1">
    <property type="nucleotide sequence ID" value="NZ_JBHLWN010000030.1"/>
</dbReference>
<evidence type="ECO:0000259" key="14">
    <source>
        <dbReference type="PROSITE" id="PS50885"/>
    </source>
</evidence>
<keyword evidence="8 15" id="KW-0418">Kinase</keyword>
<dbReference type="SUPFAM" id="SSF55874">
    <property type="entry name" value="ATPase domain of HSP90 chaperone/DNA topoisomerase II/histidine kinase"/>
    <property type="match status" value="1"/>
</dbReference>
<organism evidence="15 16">
    <name type="scientific">Paenibacillus chartarius</name>
    <dbReference type="NCBI Taxonomy" id="747481"/>
    <lineage>
        <taxon>Bacteria</taxon>
        <taxon>Bacillati</taxon>
        <taxon>Bacillota</taxon>
        <taxon>Bacilli</taxon>
        <taxon>Bacillales</taxon>
        <taxon>Paenibacillaceae</taxon>
        <taxon>Paenibacillus</taxon>
    </lineage>
</organism>
<evidence type="ECO:0000256" key="9">
    <source>
        <dbReference type="ARBA" id="ARBA00022840"/>
    </source>
</evidence>
<evidence type="ECO:0000256" key="12">
    <source>
        <dbReference type="SAM" id="Phobius"/>
    </source>
</evidence>
<dbReference type="PROSITE" id="PS50109">
    <property type="entry name" value="HIS_KIN"/>
    <property type="match status" value="1"/>
</dbReference>
<evidence type="ECO:0000256" key="11">
    <source>
        <dbReference type="ARBA" id="ARBA00023136"/>
    </source>
</evidence>
<evidence type="ECO:0000256" key="5">
    <source>
        <dbReference type="ARBA" id="ARBA00022553"/>
    </source>
</evidence>
<feature type="domain" description="HAMP" evidence="14">
    <location>
        <begin position="311"/>
        <end position="367"/>
    </location>
</feature>
<dbReference type="SMART" id="SM00304">
    <property type="entry name" value="HAMP"/>
    <property type="match status" value="1"/>
</dbReference>
<dbReference type="Pfam" id="PF06580">
    <property type="entry name" value="His_kinase"/>
    <property type="match status" value="1"/>
</dbReference>
<dbReference type="InterPro" id="IPR010559">
    <property type="entry name" value="Sig_transdc_His_kin_internal"/>
</dbReference>
<evidence type="ECO:0000256" key="4">
    <source>
        <dbReference type="ARBA" id="ARBA00022475"/>
    </source>
</evidence>
<protein>
    <recommendedName>
        <fullName evidence="3">histidine kinase</fullName>
        <ecNumber evidence="3">2.7.13.3</ecNumber>
    </recommendedName>
</protein>
<accession>A0ABV6DIF6</accession>
<keyword evidence="5" id="KW-0597">Phosphoprotein</keyword>
<dbReference type="PANTHER" id="PTHR34220:SF7">
    <property type="entry name" value="SENSOR HISTIDINE KINASE YPDA"/>
    <property type="match status" value="1"/>
</dbReference>
<evidence type="ECO:0000259" key="13">
    <source>
        <dbReference type="PROSITE" id="PS50109"/>
    </source>
</evidence>
<reference evidence="15 16" key="1">
    <citation type="submission" date="2024-09" db="EMBL/GenBank/DDBJ databases">
        <authorList>
            <person name="Sun Q."/>
            <person name="Mori K."/>
        </authorList>
    </citation>
    <scope>NUCLEOTIDE SEQUENCE [LARGE SCALE GENOMIC DNA]</scope>
    <source>
        <strain evidence="15 16">CCM 7759</strain>
    </source>
</reference>
<keyword evidence="7" id="KW-0547">Nucleotide-binding</keyword>
<keyword evidence="6 15" id="KW-0808">Transferase</keyword>
<name>A0ABV6DIF6_9BACL</name>
<evidence type="ECO:0000256" key="8">
    <source>
        <dbReference type="ARBA" id="ARBA00022777"/>
    </source>
</evidence>
<dbReference type="SUPFAM" id="SSF158472">
    <property type="entry name" value="HAMP domain-like"/>
    <property type="match status" value="1"/>
</dbReference>
<evidence type="ECO:0000256" key="3">
    <source>
        <dbReference type="ARBA" id="ARBA00012438"/>
    </source>
</evidence>
<dbReference type="InterPro" id="IPR050640">
    <property type="entry name" value="Bact_2-comp_sensor_kinase"/>
</dbReference>
<proteinExistence type="predicted"/>
<dbReference type="EMBL" id="JBHLWN010000030">
    <property type="protein sequence ID" value="MFC0212407.1"/>
    <property type="molecule type" value="Genomic_DNA"/>
</dbReference>
<dbReference type="PRINTS" id="PR00344">
    <property type="entry name" value="BCTRLSENSOR"/>
</dbReference>
<dbReference type="Gene3D" id="6.10.340.10">
    <property type="match status" value="1"/>
</dbReference>
<keyword evidence="4" id="KW-1003">Cell membrane</keyword>
<dbReference type="Pfam" id="PF00672">
    <property type="entry name" value="HAMP"/>
    <property type="match status" value="1"/>
</dbReference>
<dbReference type="Gene3D" id="3.30.565.10">
    <property type="entry name" value="Histidine kinase-like ATPase, C-terminal domain"/>
    <property type="match status" value="1"/>
</dbReference>
<feature type="transmembrane region" description="Helical" evidence="12">
    <location>
        <begin position="289"/>
        <end position="310"/>
    </location>
</feature>
<dbReference type="InterPro" id="IPR004358">
    <property type="entry name" value="Sig_transdc_His_kin-like_C"/>
</dbReference>
<dbReference type="CDD" id="cd06225">
    <property type="entry name" value="HAMP"/>
    <property type="match status" value="1"/>
</dbReference>
<evidence type="ECO:0000313" key="15">
    <source>
        <dbReference type="EMBL" id="MFC0212407.1"/>
    </source>
</evidence>
<evidence type="ECO:0000256" key="6">
    <source>
        <dbReference type="ARBA" id="ARBA00022679"/>
    </source>
</evidence>
<keyword evidence="12" id="KW-1133">Transmembrane helix</keyword>
<keyword evidence="12" id="KW-0812">Transmembrane</keyword>
<dbReference type="InterPro" id="IPR003594">
    <property type="entry name" value="HATPase_dom"/>
</dbReference>
<keyword evidence="10" id="KW-0902">Two-component regulatory system</keyword>
<dbReference type="Pfam" id="PF02518">
    <property type="entry name" value="HATPase_c"/>
    <property type="match status" value="1"/>
</dbReference>
<keyword evidence="11 12" id="KW-0472">Membrane</keyword>
<evidence type="ECO:0000256" key="2">
    <source>
        <dbReference type="ARBA" id="ARBA00004651"/>
    </source>
</evidence>
<keyword evidence="9" id="KW-0067">ATP-binding</keyword>